<name>A0AAP7A0S1_PAEAL</name>
<evidence type="ECO:0000313" key="6">
    <source>
        <dbReference type="Proteomes" id="UP000552038"/>
    </source>
</evidence>
<keyword evidence="2" id="KW-0285">Flavoprotein</keyword>
<keyword evidence="5" id="KW-0560">Oxidoreductase</keyword>
<evidence type="ECO:0000259" key="4">
    <source>
        <dbReference type="Pfam" id="PF01494"/>
    </source>
</evidence>
<dbReference type="Gene3D" id="3.40.30.120">
    <property type="match status" value="1"/>
</dbReference>
<evidence type="ECO:0000256" key="3">
    <source>
        <dbReference type="ARBA" id="ARBA00022827"/>
    </source>
</evidence>
<dbReference type="InterPro" id="IPR002938">
    <property type="entry name" value="FAD-bd"/>
</dbReference>
<evidence type="ECO:0000256" key="1">
    <source>
        <dbReference type="ARBA" id="ARBA00001974"/>
    </source>
</evidence>
<accession>A0AAP7A0S1</accession>
<dbReference type="Gene3D" id="3.50.50.60">
    <property type="entry name" value="FAD/NAD(P)-binding domain"/>
    <property type="match status" value="2"/>
</dbReference>
<reference evidence="5 6" key="1">
    <citation type="submission" date="2020-05" db="EMBL/GenBank/DDBJ databases">
        <title>Whole genome sequencing and identification of novel metabolites from Paenibacillus alvei strain JR949.</title>
        <authorList>
            <person name="Rajendhran J."/>
            <person name="Sree Pranav P."/>
            <person name="Mahalakshmi B."/>
            <person name="Karthikeyan R."/>
        </authorList>
    </citation>
    <scope>NUCLEOTIDE SEQUENCE [LARGE SCALE GENOMIC DNA]</scope>
    <source>
        <strain evidence="5 6">JR949</strain>
    </source>
</reference>
<keyword evidence="3" id="KW-0274">FAD</keyword>
<protein>
    <submittedName>
        <fullName evidence="5">Monooxygenase</fullName>
    </submittedName>
</protein>
<dbReference type="Proteomes" id="UP000552038">
    <property type="component" value="Unassembled WGS sequence"/>
</dbReference>
<dbReference type="InterPro" id="IPR036188">
    <property type="entry name" value="FAD/NAD-bd_sf"/>
</dbReference>
<comment type="cofactor">
    <cofactor evidence="1">
        <name>FAD</name>
        <dbReference type="ChEBI" id="CHEBI:57692"/>
    </cofactor>
</comment>
<dbReference type="Pfam" id="PF01494">
    <property type="entry name" value="FAD_binding_3"/>
    <property type="match status" value="1"/>
</dbReference>
<dbReference type="PANTHER" id="PTHR43004">
    <property type="entry name" value="TRK SYSTEM POTASSIUM UPTAKE PROTEIN"/>
    <property type="match status" value="1"/>
</dbReference>
<organism evidence="5 6">
    <name type="scientific">Paenibacillus alvei</name>
    <name type="common">Bacillus alvei</name>
    <dbReference type="NCBI Taxonomy" id="44250"/>
    <lineage>
        <taxon>Bacteria</taxon>
        <taxon>Bacillati</taxon>
        <taxon>Bacillota</taxon>
        <taxon>Bacilli</taxon>
        <taxon>Bacillales</taxon>
        <taxon>Paenibacillaceae</taxon>
        <taxon>Paenibacillus</taxon>
    </lineage>
</organism>
<dbReference type="AlphaFoldDB" id="A0AAP7A0S1"/>
<dbReference type="SUPFAM" id="SSF51905">
    <property type="entry name" value="FAD/NAD(P)-binding domain"/>
    <property type="match status" value="1"/>
</dbReference>
<sequence>MDYQVIIVGAGPVGLMLASELALFGVSVCIVERLPQPGTFSKAFNLHPRSLEILGMRGLLKRFMDEGQIIPSGHFSALETRLDFSVLDTGSNHMLLIPQRTTERLLEEHIRSLNVPIYRGMEVVAVRQNDEIAEIVAVGTEGMLLLKSHYVIGTDGAGSIVRKQAGIPFEGTDSNITAALGDVTLSNPPSDNILFVFNQRGNAYIIPLPEDKYRIVVVDPMCTQSPKEKPVSLMELSTSLQQICGTDYGISDPIWMSRFGNATRIAKYYRNGRILLAGDAAHIHFPSGGQGLNVGLQEAMNLGWKLAGEIQGWAPAWLLDSYHSERHPVAEQLLHNTEVQTKLIDFSPAGLELRKTMADLLKFPDANRYLSERISAIGVNYEPDSQLPIHPLNGKRLPDLDILLANGEATSLFSLLHAGSYVCLLLEEHTDESAHYGAPAPLQMIHATIAEQRSEWADVHAALIRPDGHVAWALSKQQPDLPSLLQKAIHRWCAR</sequence>
<dbReference type="EMBL" id="JABFOR010000048">
    <property type="protein sequence ID" value="NOJ73518.1"/>
    <property type="molecule type" value="Genomic_DNA"/>
</dbReference>
<dbReference type="RefSeq" id="WP_163976529.1">
    <property type="nucleotide sequence ID" value="NZ_JABFOR010000048.1"/>
</dbReference>
<keyword evidence="5" id="KW-0503">Monooxygenase</keyword>
<dbReference type="NCBIfam" id="NF006092">
    <property type="entry name" value="PRK08244.1"/>
    <property type="match status" value="1"/>
</dbReference>
<dbReference type="PANTHER" id="PTHR43004:SF19">
    <property type="entry name" value="BINDING MONOOXYGENASE, PUTATIVE (JCVI)-RELATED"/>
    <property type="match status" value="1"/>
</dbReference>
<gene>
    <name evidence="5" type="ORF">HMI46_23640</name>
</gene>
<dbReference type="GO" id="GO:0016709">
    <property type="term" value="F:oxidoreductase activity, acting on paired donors, with incorporation or reduction of molecular oxygen, NAD(P)H as one donor, and incorporation of one atom of oxygen"/>
    <property type="evidence" value="ECO:0007669"/>
    <property type="project" value="UniProtKB-ARBA"/>
</dbReference>
<feature type="domain" description="FAD-binding" evidence="4">
    <location>
        <begin position="2"/>
        <end position="336"/>
    </location>
</feature>
<evidence type="ECO:0000313" key="5">
    <source>
        <dbReference type="EMBL" id="NOJ73518.1"/>
    </source>
</evidence>
<evidence type="ECO:0000256" key="2">
    <source>
        <dbReference type="ARBA" id="ARBA00022630"/>
    </source>
</evidence>
<dbReference type="Pfam" id="PF21274">
    <property type="entry name" value="Rng_hyd_C"/>
    <property type="match status" value="1"/>
</dbReference>
<dbReference type="GO" id="GO:0071949">
    <property type="term" value="F:FAD binding"/>
    <property type="evidence" value="ECO:0007669"/>
    <property type="project" value="InterPro"/>
</dbReference>
<proteinExistence type="predicted"/>
<dbReference type="PRINTS" id="PR00420">
    <property type="entry name" value="RNGMNOXGNASE"/>
</dbReference>
<comment type="caution">
    <text evidence="5">The sequence shown here is derived from an EMBL/GenBank/DDBJ whole genome shotgun (WGS) entry which is preliminary data.</text>
</comment>
<dbReference type="InterPro" id="IPR050641">
    <property type="entry name" value="RIFMO-like"/>
</dbReference>
<dbReference type="Gene3D" id="3.30.70.2450">
    <property type="match status" value="1"/>
</dbReference>